<proteinExistence type="predicted"/>
<gene>
    <name evidence="1" type="ORF">S03H2_64123</name>
</gene>
<sequence length="103" mass="12109">MVSVIPEGVYTMQDRMSIIYKNAKQYRSANRKVKSQMLSELSHMFYMNRKYLALLLRNTGKVRYTAQGIKFIGDPRVTYLHKRGCKKHYTQAIIPYLKRGNDS</sequence>
<feature type="non-terminal residue" evidence="1">
    <location>
        <position position="103"/>
    </location>
</feature>
<evidence type="ECO:0000313" key="1">
    <source>
        <dbReference type="EMBL" id="GAH76918.1"/>
    </source>
</evidence>
<comment type="caution">
    <text evidence="1">The sequence shown here is derived from an EMBL/GenBank/DDBJ whole genome shotgun (WGS) entry which is preliminary data.</text>
</comment>
<reference evidence="1" key="1">
    <citation type="journal article" date="2014" name="Front. Microbiol.">
        <title>High frequency of phylogenetically diverse reductive dehalogenase-homologous genes in deep subseafloor sedimentary metagenomes.</title>
        <authorList>
            <person name="Kawai M."/>
            <person name="Futagami T."/>
            <person name="Toyoda A."/>
            <person name="Takaki Y."/>
            <person name="Nishi S."/>
            <person name="Hori S."/>
            <person name="Arai W."/>
            <person name="Tsubouchi T."/>
            <person name="Morono Y."/>
            <person name="Uchiyama I."/>
            <person name="Ito T."/>
            <person name="Fujiyama A."/>
            <person name="Inagaki F."/>
            <person name="Takami H."/>
        </authorList>
    </citation>
    <scope>NUCLEOTIDE SEQUENCE</scope>
    <source>
        <strain evidence="1">Expedition CK06-06</strain>
    </source>
</reference>
<name>X1K4D1_9ZZZZ</name>
<accession>X1K4D1</accession>
<protein>
    <submittedName>
        <fullName evidence="1">Uncharacterized protein</fullName>
    </submittedName>
</protein>
<dbReference type="EMBL" id="BARU01041616">
    <property type="protein sequence ID" value="GAH76918.1"/>
    <property type="molecule type" value="Genomic_DNA"/>
</dbReference>
<dbReference type="AlphaFoldDB" id="X1K4D1"/>
<organism evidence="1">
    <name type="scientific">marine sediment metagenome</name>
    <dbReference type="NCBI Taxonomy" id="412755"/>
    <lineage>
        <taxon>unclassified sequences</taxon>
        <taxon>metagenomes</taxon>
        <taxon>ecological metagenomes</taxon>
    </lineage>
</organism>